<feature type="region of interest" description="Disordered" evidence="1">
    <location>
        <begin position="100"/>
        <end position="142"/>
    </location>
</feature>
<dbReference type="AlphaFoldDB" id="A0A0A9F4E0"/>
<protein>
    <submittedName>
        <fullName evidence="2">Uncharacterized protein</fullName>
    </submittedName>
</protein>
<evidence type="ECO:0000256" key="1">
    <source>
        <dbReference type="SAM" id="MobiDB-lite"/>
    </source>
</evidence>
<dbReference type="EMBL" id="GBRH01194783">
    <property type="protein sequence ID" value="JAE03113.1"/>
    <property type="molecule type" value="Transcribed_RNA"/>
</dbReference>
<name>A0A0A9F4E0_ARUDO</name>
<organism evidence="2">
    <name type="scientific">Arundo donax</name>
    <name type="common">Giant reed</name>
    <name type="synonym">Donax arundinaceus</name>
    <dbReference type="NCBI Taxonomy" id="35708"/>
    <lineage>
        <taxon>Eukaryota</taxon>
        <taxon>Viridiplantae</taxon>
        <taxon>Streptophyta</taxon>
        <taxon>Embryophyta</taxon>
        <taxon>Tracheophyta</taxon>
        <taxon>Spermatophyta</taxon>
        <taxon>Magnoliopsida</taxon>
        <taxon>Liliopsida</taxon>
        <taxon>Poales</taxon>
        <taxon>Poaceae</taxon>
        <taxon>PACMAD clade</taxon>
        <taxon>Arundinoideae</taxon>
        <taxon>Arundineae</taxon>
        <taxon>Arundo</taxon>
    </lineage>
</organism>
<reference evidence="2" key="2">
    <citation type="journal article" date="2015" name="Data Brief">
        <title>Shoot transcriptome of the giant reed, Arundo donax.</title>
        <authorList>
            <person name="Barrero R.A."/>
            <person name="Guerrero F.D."/>
            <person name="Moolhuijzen P."/>
            <person name="Goolsby J.A."/>
            <person name="Tidwell J."/>
            <person name="Bellgard S.E."/>
            <person name="Bellgard M.I."/>
        </authorList>
    </citation>
    <scope>NUCLEOTIDE SEQUENCE</scope>
    <source>
        <tissue evidence="2">Shoot tissue taken approximately 20 cm above the soil surface</tissue>
    </source>
</reference>
<accession>A0A0A9F4E0</accession>
<proteinExistence type="predicted"/>
<evidence type="ECO:0000313" key="2">
    <source>
        <dbReference type="EMBL" id="JAE03113.1"/>
    </source>
</evidence>
<sequence>MVAPGPPLQPKAPMDGPRWTEEVDDLVDAGDVEGAISLLESVVSNLSTAAASSSAPPSGGDLRLAAALGDLAGLHASRGNPLRADELRARAIVLRSCAAAPGALGDHEPAEIPSSQEGAMVSKDSEVSASLDENNDDDGVVL</sequence>
<reference evidence="2" key="1">
    <citation type="submission" date="2014-09" db="EMBL/GenBank/DDBJ databases">
        <authorList>
            <person name="Magalhaes I.L.F."/>
            <person name="Oliveira U."/>
            <person name="Santos F.R."/>
            <person name="Vidigal T.H.D.A."/>
            <person name="Brescovit A.D."/>
            <person name="Santos A.J."/>
        </authorList>
    </citation>
    <scope>NUCLEOTIDE SEQUENCE</scope>
    <source>
        <tissue evidence="2">Shoot tissue taken approximately 20 cm above the soil surface</tissue>
    </source>
</reference>
<feature type="compositionally biased region" description="Acidic residues" evidence="1">
    <location>
        <begin position="133"/>
        <end position="142"/>
    </location>
</feature>